<feature type="DNA-binding region" description="OmpR/PhoB-type" evidence="5">
    <location>
        <begin position="1"/>
        <end position="97"/>
    </location>
</feature>
<dbReference type="Pfam" id="PF00486">
    <property type="entry name" value="Trans_reg_C"/>
    <property type="match status" value="1"/>
</dbReference>
<evidence type="ECO:0000313" key="7">
    <source>
        <dbReference type="EMBL" id="SCF39249.1"/>
    </source>
</evidence>
<dbReference type="RefSeq" id="WP_091249915.1">
    <property type="nucleotide sequence ID" value="NZ_FMCU01000013.1"/>
</dbReference>
<evidence type="ECO:0000256" key="1">
    <source>
        <dbReference type="ARBA" id="ARBA00005820"/>
    </source>
</evidence>
<dbReference type="InterPro" id="IPR016032">
    <property type="entry name" value="Sig_transdc_resp-reg_C-effctor"/>
</dbReference>
<evidence type="ECO:0000256" key="4">
    <source>
        <dbReference type="ARBA" id="ARBA00023163"/>
    </source>
</evidence>
<organism evidence="7 8">
    <name type="scientific">Micromonospora matsumotoense</name>
    <dbReference type="NCBI Taxonomy" id="121616"/>
    <lineage>
        <taxon>Bacteria</taxon>
        <taxon>Bacillati</taxon>
        <taxon>Actinomycetota</taxon>
        <taxon>Actinomycetes</taxon>
        <taxon>Micromonosporales</taxon>
        <taxon>Micromonosporaceae</taxon>
        <taxon>Micromonospora</taxon>
    </lineage>
</organism>
<dbReference type="InterPro" id="IPR036388">
    <property type="entry name" value="WH-like_DNA-bd_sf"/>
</dbReference>
<dbReference type="Proteomes" id="UP000198797">
    <property type="component" value="Unassembled WGS sequence"/>
</dbReference>
<keyword evidence="4" id="KW-0804">Transcription</keyword>
<dbReference type="PANTHER" id="PTHR35807">
    <property type="entry name" value="TRANSCRIPTIONAL REGULATOR REDD-RELATED"/>
    <property type="match status" value="1"/>
</dbReference>
<dbReference type="EMBL" id="FMCU01000013">
    <property type="protein sequence ID" value="SCF39249.1"/>
    <property type="molecule type" value="Genomic_DNA"/>
</dbReference>
<dbReference type="SUPFAM" id="SSF48452">
    <property type="entry name" value="TPR-like"/>
    <property type="match status" value="1"/>
</dbReference>
<dbReference type="CDD" id="cd15831">
    <property type="entry name" value="BTAD"/>
    <property type="match status" value="1"/>
</dbReference>
<dbReference type="InterPro" id="IPR005158">
    <property type="entry name" value="BTAD"/>
</dbReference>
<sequence>MMFRVLGPLEVTVQGTIETPTATKVRWTLALLLLRANQVVSRASIIAELWGEHPPRSAVTTAQTYVYQIRKKYQHRFSQLGWGEFVQTRSPGYLLRVDEAEIDAWVFERLSEQGRTSLESGHVEQAARQLHGALALWRGPALADVPAGPLLTPHVTHLAEIRTRTLRLRIVADRRLGRHHELIPELQFLAAANPIDEWFHQQLMIALTETGRRADALQVYERLQSTLGAELGVAPSSRLCQLQHDVVAGVPWTLDPQAELDLVVPRQRTGPS</sequence>
<dbReference type="STRING" id="121616.GA0070216_1137"/>
<reference evidence="8" key="1">
    <citation type="submission" date="2016-06" db="EMBL/GenBank/DDBJ databases">
        <authorList>
            <person name="Varghese N."/>
            <person name="Submissions Spin"/>
        </authorList>
    </citation>
    <scope>NUCLEOTIDE SEQUENCE [LARGE SCALE GENOMIC DNA]</scope>
    <source>
        <strain evidence="8">DSM 44100</strain>
    </source>
</reference>
<dbReference type="GO" id="GO:0000160">
    <property type="term" value="P:phosphorelay signal transduction system"/>
    <property type="evidence" value="ECO:0007669"/>
    <property type="project" value="InterPro"/>
</dbReference>
<dbReference type="GO" id="GO:0003677">
    <property type="term" value="F:DNA binding"/>
    <property type="evidence" value="ECO:0007669"/>
    <property type="project" value="UniProtKB-UniRule"/>
</dbReference>
<dbReference type="SMART" id="SM00862">
    <property type="entry name" value="Trans_reg_C"/>
    <property type="match status" value="1"/>
</dbReference>
<evidence type="ECO:0000256" key="5">
    <source>
        <dbReference type="PROSITE-ProRule" id="PRU01091"/>
    </source>
</evidence>
<evidence type="ECO:0000256" key="3">
    <source>
        <dbReference type="ARBA" id="ARBA00023125"/>
    </source>
</evidence>
<gene>
    <name evidence="7" type="ORF">GA0070216_1137</name>
</gene>
<evidence type="ECO:0000313" key="8">
    <source>
        <dbReference type="Proteomes" id="UP000198797"/>
    </source>
</evidence>
<dbReference type="PROSITE" id="PS51755">
    <property type="entry name" value="OMPR_PHOB"/>
    <property type="match status" value="1"/>
</dbReference>
<name>A0A1C5A278_9ACTN</name>
<dbReference type="SMART" id="SM01043">
    <property type="entry name" value="BTAD"/>
    <property type="match status" value="1"/>
</dbReference>
<comment type="similarity">
    <text evidence="1">Belongs to the AfsR/DnrI/RedD regulatory family.</text>
</comment>
<dbReference type="InterPro" id="IPR011990">
    <property type="entry name" value="TPR-like_helical_dom_sf"/>
</dbReference>
<dbReference type="OrthoDB" id="3208838at2"/>
<dbReference type="AlphaFoldDB" id="A0A1C5A278"/>
<dbReference type="GO" id="GO:0006355">
    <property type="term" value="P:regulation of DNA-templated transcription"/>
    <property type="evidence" value="ECO:0007669"/>
    <property type="project" value="InterPro"/>
</dbReference>
<dbReference type="InterPro" id="IPR051677">
    <property type="entry name" value="AfsR-DnrI-RedD_regulator"/>
</dbReference>
<protein>
    <submittedName>
        <fullName evidence="7">DNA-binding transcriptional activator of the SARP family</fullName>
    </submittedName>
</protein>
<accession>A0A1C5A278</accession>
<keyword evidence="3 5" id="KW-0238">DNA-binding</keyword>
<dbReference type="PANTHER" id="PTHR35807:SF1">
    <property type="entry name" value="TRANSCRIPTIONAL REGULATOR REDD"/>
    <property type="match status" value="1"/>
</dbReference>
<dbReference type="Gene3D" id="1.25.40.10">
    <property type="entry name" value="Tetratricopeptide repeat domain"/>
    <property type="match status" value="1"/>
</dbReference>
<dbReference type="InterPro" id="IPR001867">
    <property type="entry name" value="OmpR/PhoB-type_DNA-bd"/>
</dbReference>
<evidence type="ECO:0000259" key="6">
    <source>
        <dbReference type="PROSITE" id="PS51755"/>
    </source>
</evidence>
<dbReference type="Pfam" id="PF03704">
    <property type="entry name" value="BTAD"/>
    <property type="match status" value="1"/>
</dbReference>
<evidence type="ECO:0000256" key="2">
    <source>
        <dbReference type="ARBA" id="ARBA00023015"/>
    </source>
</evidence>
<proteinExistence type="inferred from homology"/>
<keyword evidence="2" id="KW-0805">Transcription regulation</keyword>
<keyword evidence="8" id="KW-1185">Reference proteome</keyword>
<dbReference type="SUPFAM" id="SSF46894">
    <property type="entry name" value="C-terminal effector domain of the bipartite response regulators"/>
    <property type="match status" value="1"/>
</dbReference>
<feature type="domain" description="OmpR/PhoB-type" evidence="6">
    <location>
        <begin position="1"/>
        <end position="97"/>
    </location>
</feature>
<dbReference type="Gene3D" id="1.10.10.10">
    <property type="entry name" value="Winged helix-like DNA-binding domain superfamily/Winged helix DNA-binding domain"/>
    <property type="match status" value="1"/>
</dbReference>